<organism evidence="2 3">
    <name type="scientific">Sphingomonas japonica</name>
    <dbReference type="NCBI Taxonomy" id="511662"/>
    <lineage>
        <taxon>Bacteria</taxon>
        <taxon>Pseudomonadati</taxon>
        <taxon>Pseudomonadota</taxon>
        <taxon>Alphaproteobacteria</taxon>
        <taxon>Sphingomonadales</taxon>
        <taxon>Sphingomonadaceae</taxon>
        <taxon>Sphingomonas</taxon>
    </lineage>
</organism>
<evidence type="ECO:0000259" key="1">
    <source>
        <dbReference type="Pfam" id="PF12146"/>
    </source>
</evidence>
<dbReference type="InterPro" id="IPR029058">
    <property type="entry name" value="AB_hydrolase_fold"/>
</dbReference>
<dbReference type="SUPFAM" id="SSF53474">
    <property type="entry name" value="alpha/beta-Hydrolases"/>
    <property type="match status" value="1"/>
</dbReference>
<dbReference type="Pfam" id="PF12146">
    <property type="entry name" value="Hydrolase_4"/>
    <property type="match status" value="1"/>
</dbReference>
<dbReference type="InterPro" id="IPR022742">
    <property type="entry name" value="Hydrolase_4"/>
</dbReference>
<keyword evidence="2" id="KW-0378">Hydrolase</keyword>
<accession>A0ABX0U8D6</accession>
<keyword evidence="3" id="KW-1185">Reference proteome</keyword>
<dbReference type="GO" id="GO:0016787">
    <property type="term" value="F:hydrolase activity"/>
    <property type="evidence" value="ECO:0007669"/>
    <property type="project" value="UniProtKB-KW"/>
</dbReference>
<feature type="domain" description="Serine aminopeptidase S33" evidence="1">
    <location>
        <begin position="42"/>
        <end position="148"/>
    </location>
</feature>
<protein>
    <submittedName>
        <fullName evidence="2">Exosortase A-associated hydrolase 1</fullName>
    </submittedName>
</protein>
<dbReference type="Proteomes" id="UP000788153">
    <property type="component" value="Unassembled WGS sequence"/>
</dbReference>
<comment type="caution">
    <text evidence="2">The sequence shown here is derived from an EMBL/GenBank/DDBJ whole genome shotgun (WGS) entry which is preliminary data.</text>
</comment>
<evidence type="ECO:0000313" key="3">
    <source>
        <dbReference type="Proteomes" id="UP000788153"/>
    </source>
</evidence>
<dbReference type="Gene3D" id="3.40.50.1820">
    <property type="entry name" value="alpha/beta hydrolase"/>
    <property type="match status" value="1"/>
</dbReference>
<dbReference type="RefSeq" id="WP_140047505.1">
    <property type="nucleotide sequence ID" value="NZ_BAAAEV010000001.1"/>
</dbReference>
<evidence type="ECO:0000313" key="2">
    <source>
        <dbReference type="EMBL" id="NIJ25038.1"/>
    </source>
</evidence>
<sequence>MRRVIAFACGEDTLVGTIDSADRATGLVIVSGGNEIRMGAHRGMASLAADLADRGVPVLRFDRRGIGDSTGANRGFEDEGDDIAAAVAAFRSEVPQLTRVIAFGNCDAASALAFYDGGGIDGYVLANPWVIEPTDELPPASAIRARYVERLKDPRAWLRLAKGGVNLAKLARGLRKATASAAPSGLADRVAAGMTAKSGSMTLLIARRDNTAVAFQEAWKGAAFDPVRPRVKLHARDTGSHSFAKDGDHAWLLERLLAALG</sequence>
<reference evidence="2 3" key="1">
    <citation type="submission" date="2020-03" db="EMBL/GenBank/DDBJ databases">
        <title>Genomic Encyclopedia of Type Strains, Phase IV (KMG-IV): sequencing the most valuable type-strain genomes for metagenomic binning, comparative biology and taxonomic classification.</title>
        <authorList>
            <person name="Goeker M."/>
        </authorList>
    </citation>
    <scope>NUCLEOTIDE SEQUENCE [LARGE SCALE GENOMIC DNA]</scope>
    <source>
        <strain evidence="2 3">DSM 22753</strain>
    </source>
</reference>
<dbReference type="InterPro" id="IPR017531">
    <property type="entry name" value="Hydrolase-1_PEP"/>
</dbReference>
<name>A0ABX0U8D6_9SPHN</name>
<gene>
    <name evidence="2" type="ORF">FHT01_002580</name>
</gene>
<proteinExistence type="predicted"/>
<dbReference type="NCBIfam" id="TIGR03100">
    <property type="entry name" value="hydr1_PEP"/>
    <property type="match status" value="1"/>
</dbReference>
<dbReference type="EMBL" id="JAASQP010000001">
    <property type="protein sequence ID" value="NIJ25038.1"/>
    <property type="molecule type" value="Genomic_DNA"/>
</dbReference>